<evidence type="ECO:0000313" key="4">
    <source>
        <dbReference type="Proteomes" id="UP001234178"/>
    </source>
</evidence>
<keyword evidence="2" id="KW-0472">Membrane</keyword>
<keyword evidence="4" id="KW-1185">Reference proteome</keyword>
<evidence type="ECO:0000256" key="1">
    <source>
        <dbReference type="SAM" id="MobiDB-lite"/>
    </source>
</evidence>
<reference evidence="3 4" key="1">
    <citation type="journal article" date="2023" name="Nucleic Acids Res.">
        <title>The hologenome of Daphnia magna reveals possible DNA methylation and microbiome-mediated evolution of the host genome.</title>
        <authorList>
            <person name="Chaturvedi A."/>
            <person name="Li X."/>
            <person name="Dhandapani V."/>
            <person name="Marshall H."/>
            <person name="Kissane S."/>
            <person name="Cuenca-Cambronero M."/>
            <person name="Asole G."/>
            <person name="Calvet F."/>
            <person name="Ruiz-Romero M."/>
            <person name="Marangio P."/>
            <person name="Guigo R."/>
            <person name="Rago D."/>
            <person name="Mirbahai L."/>
            <person name="Eastwood N."/>
            <person name="Colbourne J.K."/>
            <person name="Zhou J."/>
            <person name="Mallon E."/>
            <person name="Orsini L."/>
        </authorList>
    </citation>
    <scope>NUCLEOTIDE SEQUENCE [LARGE SCALE GENOMIC DNA]</scope>
    <source>
        <strain evidence="3">LRV0_1</strain>
    </source>
</reference>
<dbReference type="EMBL" id="JAOYFB010000038">
    <property type="protein sequence ID" value="KAK4028186.1"/>
    <property type="molecule type" value="Genomic_DNA"/>
</dbReference>
<evidence type="ECO:0000256" key="2">
    <source>
        <dbReference type="SAM" id="Phobius"/>
    </source>
</evidence>
<keyword evidence="2" id="KW-0812">Transmembrane</keyword>
<feature type="transmembrane region" description="Helical" evidence="2">
    <location>
        <begin position="49"/>
        <end position="71"/>
    </location>
</feature>
<comment type="caution">
    <text evidence="3">The sequence shown here is derived from an EMBL/GenBank/DDBJ whole genome shotgun (WGS) entry which is preliminary data.</text>
</comment>
<keyword evidence="2" id="KW-1133">Transmembrane helix</keyword>
<gene>
    <name evidence="3" type="ORF">OUZ56_017448</name>
</gene>
<protein>
    <submittedName>
        <fullName evidence="3">Uncharacterized protein</fullName>
    </submittedName>
</protein>
<dbReference type="PANTHER" id="PTHR33194:SF4">
    <property type="entry name" value="CCHC-TYPE DOMAIN-CONTAINING PROTEIN"/>
    <property type="match status" value="1"/>
</dbReference>
<accession>A0ABR0AST5</accession>
<proteinExistence type="predicted"/>
<evidence type="ECO:0000313" key="3">
    <source>
        <dbReference type="EMBL" id="KAK4028186.1"/>
    </source>
</evidence>
<dbReference type="PANTHER" id="PTHR33194">
    <property type="entry name" value="ZINC KNUCKLE DOMAINCONTAINING PROTEIN"/>
    <property type="match status" value="1"/>
</dbReference>
<sequence>MFQLPVNIYDVVNGVSVVFLNVMLEIDVRFQMRISAMLGTCVNVTPSSAMLLAFASWSAISFPLIPAWFVVWRRGLLGASESRRPNRPERLKLLGYEATAPSSVVIARLLRSRVARNSVVAGVVAPLDPVGKTDQIKFQTPSTFTGRDGEGVVSLIHRYEKVGRYNRWGENELRDHIELSLEGAEGKWYACMEVSGNLSAAWSDAQGSPVVAGVKSALLTKFTPVNYEQHYEAKLRGRKQGIKEWTLEYYYDVLDLCRRVDPRMAEATKLAHLWQGLRPSVLEKLWSLKPTNCNEFLQEVKRFQEMTDRGKQDEWALGVIGREERTEHSPAGQQDASVARRLKK</sequence>
<organism evidence="3 4">
    <name type="scientific">Daphnia magna</name>
    <dbReference type="NCBI Taxonomy" id="35525"/>
    <lineage>
        <taxon>Eukaryota</taxon>
        <taxon>Metazoa</taxon>
        <taxon>Ecdysozoa</taxon>
        <taxon>Arthropoda</taxon>
        <taxon>Crustacea</taxon>
        <taxon>Branchiopoda</taxon>
        <taxon>Diplostraca</taxon>
        <taxon>Cladocera</taxon>
        <taxon>Anomopoda</taxon>
        <taxon>Daphniidae</taxon>
        <taxon>Daphnia</taxon>
    </lineage>
</organism>
<feature type="region of interest" description="Disordered" evidence="1">
    <location>
        <begin position="320"/>
        <end position="344"/>
    </location>
</feature>
<name>A0ABR0AST5_9CRUS</name>
<dbReference type="Proteomes" id="UP001234178">
    <property type="component" value="Unassembled WGS sequence"/>
</dbReference>